<evidence type="ECO:0000313" key="4">
    <source>
        <dbReference type="Proteomes" id="UP001149074"/>
    </source>
</evidence>
<dbReference type="Proteomes" id="UP001149074">
    <property type="component" value="Unassembled WGS sequence"/>
</dbReference>
<dbReference type="PANTHER" id="PTHR43355">
    <property type="entry name" value="FLAVIN REDUCTASE (NADPH)"/>
    <property type="match status" value="1"/>
</dbReference>
<dbReference type="GeneID" id="81352380"/>
<gene>
    <name evidence="3" type="ORF">N7532_000907</name>
</gene>
<organism evidence="3 4">
    <name type="scientific">Penicillium argentinense</name>
    <dbReference type="NCBI Taxonomy" id="1131581"/>
    <lineage>
        <taxon>Eukaryota</taxon>
        <taxon>Fungi</taxon>
        <taxon>Dikarya</taxon>
        <taxon>Ascomycota</taxon>
        <taxon>Pezizomycotina</taxon>
        <taxon>Eurotiomycetes</taxon>
        <taxon>Eurotiomycetidae</taxon>
        <taxon>Eurotiales</taxon>
        <taxon>Aspergillaceae</taxon>
        <taxon>Penicillium</taxon>
    </lineage>
</organism>
<sequence length="165" mass="17950">MPEHILIFGATGLSGIEFCFSALQQGHQLTLLVRSPHKLPREIASNVNVTVIEGTFEDVKKLEQAAGAGPQIFISFAGPPGMSKGTHITNAMKLIFPMLVANKYKRAMVLGTCSYPAPQDKVNATYTGYGDDGLFLSRKGMVRWVLQEMCEDSPWVGKAPAISNH</sequence>
<dbReference type="RefSeq" id="XP_056478442.1">
    <property type="nucleotide sequence ID" value="XM_056613401.1"/>
</dbReference>
<evidence type="ECO:0000259" key="2">
    <source>
        <dbReference type="Pfam" id="PF13460"/>
    </source>
</evidence>
<comment type="similarity">
    <text evidence="1">Belongs to the avfA family.</text>
</comment>
<dbReference type="PANTHER" id="PTHR43355:SF2">
    <property type="entry name" value="FLAVIN REDUCTASE (NADPH)"/>
    <property type="match status" value="1"/>
</dbReference>
<reference evidence="3" key="1">
    <citation type="submission" date="2022-11" db="EMBL/GenBank/DDBJ databases">
        <authorList>
            <person name="Petersen C."/>
        </authorList>
    </citation>
    <scope>NUCLEOTIDE SEQUENCE</scope>
    <source>
        <strain evidence="3">IBT 30761</strain>
    </source>
</reference>
<dbReference type="InterPro" id="IPR016040">
    <property type="entry name" value="NAD(P)-bd_dom"/>
</dbReference>
<dbReference type="Pfam" id="PF13460">
    <property type="entry name" value="NAD_binding_10"/>
    <property type="match status" value="1"/>
</dbReference>
<dbReference type="AlphaFoldDB" id="A0A9W9KM02"/>
<protein>
    <recommendedName>
        <fullName evidence="2">NAD(P)-binding domain-containing protein</fullName>
    </recommendedName>
</protein>
<dbReference type="InterPro" id="IPR051606">
    <property type="entry name" value="Polyketide_Oxido-like"/>
</dbReference>
<evidence type="ECO:0000256" key="1">
    <source>
        <dbReference type="ARBA" id="ARBA00038376"/>
    </source>
</evidence>
<reference evidence="3" key="2">
    <citation type="journal article" date="2023" name="IMA Fungus">
        <title>Comparative genomic study of the Penicillium genus elucidates a diverse pangenome and 15 lateral gene transfer events.</title>
        <authorList>
            <person name="Petersen C."/>
            <person name="Sorensen T."/>
            <person name="Nielsen M.R."/>
            <person name="Sondergaard T.E."/>
            <person name="Sorensen J.L."/>
            <person name="Fitzpatrick D.A."/>
            <person name="Frisvad J.C."/>
            <person name="Nielsen K.L."/>
        </authorList>
    </citation>
    <scope>NUCLEOTIDE SEQUENCE</scope>
    <source>
        <strain evidence="3">IBT 30761</strain>
    </source>
</reference>
<comment type="caution">
    <text evidence="3">The sequence shown here is derived from an EMBL/GenBank/DDBJ whole genome shotgun (WGS) entry which is preliminary data.</text>
</comment>
<dbReference type="OrthoDB" id="10254221at2759"/>
<dbReference type="EMBL" id="JAPQKI010000002">
    <property type="protein sequence ID" value="KAJ5110372.1"/>
    <property type="molecule type" value="Genomic_DNA"/>
</dbReference>
<evidence type="ECO:0000313" key="3">
    <source>
        <dbReference type="EMBL" id="KAJ5110372.1"/>
    </source>
</evidence>
<dbReference type="GO" id="GO:0042602">
    <property type="term" value="F:riboflavin reductase (NADPH) activity"/>
    <property type="evidence" value="ECO:0007669"/>
    <property type="project" value="TreeGrafter"/>
</dbReference>
<keyword evidence="4" id="KW-1185">Reference proteome</keyword>
<dbReference type="SUPFAM" id="SSF51735">
    <property type="entry name" value="NAD(P)-binding Rossmann-fold domains"/>
    <property type="match status" value="1"/>
</dbReference>
<name>A0A9W9KM02_9EURO</name>
<proteinExistence type="inferred from homology"/>
<dbReference type="InterPro" id="IPR036291">
    <property type="entry name" value="NAD(P)-bd_dom_sf"/>
</dbReference>
<accession>A0A9W9KM02</accession>
<dbReference type="GO" id="GO:0004074">
    <property type="term" value="F:biliverdin reductase [NAD(P)H] activity"/>
    <property type="evidence" value="ECO:0007669"/>
    <property type="project" value="TreeGrafter"/>
</dbReference>
<dbReference type="Gene3D" id="3.40.50.720">
    <property type="entry name" value="NAD(P)-binding Rossmann-like Domain"/>
    <property type="match status" value="1"/>
</dbReference>
<feature type="domain" description="NAD(P)-binding" evidence="2">
    <location>
        <begin position="9"/>
        <end position="112"/>
    </location>
</feature>